<sequence>MKLVALLVTAISCLAYAADNIDGQHCTRLCMVSYVNYLRYHDSEKAMEKCNEIAELYRLRNFCSKAVPVMLKVPKMDLKEGDPV</sequence>
<name>A0A368EXA8_ANCCA</name>
<reference evidence="2 3" key="1">
    <citation type="submission" date="2014-10" db="EMBL/GenBank/DDBJ databases">
        <title>Draft genome of the hookworm Ancylostoma caninum.</title>
        <authorList>
            <person name="Mitreva M."/>
        </authorList>
    </citation>
    <scope>NUCLEOTIDE SEQUENCE [LARGE SCALE GENOMIC DNA]</scope>
    <source>
        <strain evidence="2 3">Baltimore</strain>
    </source>
</reference>
<dbReference type="EMBL" id="JOJR01020330">
    <property type="protein sequence ID" value="RCN24393.1"/>
    <property type="molecule type" value="Genomic_DNA"/>
</dbReference>
<feature type="signal peptide" evidence="1">
    <location>
        <begin position="1"/>
        <end position="17"/>
    </location>
</feature>
<evidence type="ECO:0000256" key="1">
    <source>
        <dbReference type="SAM" id="SignalP"/>
    </source>
</evidence>
<evidence type="ECO:0000313" key="3">
    <source>
        <dbReference type="Proteomes" id="UP000252519"/>
    </source>
</evidence>
<evidence type="ECO:0008006" key="4">
    <source>
        <dbReference type="Google" id="ProtNLM"/>
    </source>
</evidence>
<keyword evidence="3" id="KW-1185">Reference proteome</keyword>
<evidence type="ECO:0000313" key="2">
    <source>
        <dbReference type="EMBL" id="RCN24393.1"/>
    </source>
</evidence>
<feature type="chain" id="PRO_5016960315" description="Saposin B-type domain-containing protein" evidence="1">
    <location>
        <begin position="18"/>
        <end position="84"/>
    </location>
</feature>
<accession>A0A368EXA8</accession>
<gene>
    <name evidence="2" type="ORF">ANCCAN_29910</name>
</gene>
<organism evidence="2 3">
    <name type="scientific">Ancylostoma caninum</name>
    <name type="common">Dog hookworm</name>
    <dbReference type="NCBI Taxonomy" id="29170"/>
    <lineage>
        <taxon>Eukaryota</taxon>
        <taxon>Metazoa</taxon>
        <taxon>Ecdysozoa</taxon>
        <taxon>Nematoda</taxon>
        <taxon>Chromadorea</taxon>
        <taxon>Rhabditida</taxon>
        <taxon>Rhabditina</taxon>
        <taxon>Rhabditomorpha</taxon>
        <taxon>Strongyloidea</taxon>
        <taxon>Ancylostomatidae</taxon>
        <taxon>Ancylostomatinae</taxon>
        <taxon>Ancylostoma</taxon>
    </lineage>
</organism>
<proteinExistence type="predicted"/>
<dbReference type="AlphaFoldDB" id="A0A368EXA8"/>
<protein>
    <recommendedName>
        <fullName evidence="4">Saposin B-type domain-containing protein</fullName>
    </recommendedName>
</protein>
<dbReference type="Proteomes" id="UP000252519">
    <property type="component" value="Unassembled WGS sequence"/>
</dbReference>
<keyword evidence="1" id="KW-0732">Signal</keyword>
<comment type="caution">
    <text evidence="2">The sequence shown here is derived from an EMBL/GenBank/DDBJ whole genome shotgun (WGS) entry which is preliminary data.</text>
</comment>